<reference evidence="1" key="1">
    <citation type="submission" date="2021-05" db="EMBL/GenBank/DDBJ databases">
        <authorList>
            <person name="Kaiqin L."/>
            <person name="Jian G."/>
        </authorList>
    </citation>
    <scope>NUCLEOTIDE SEQUENCE</scope>
    <source>
        <strain evidence="1">HDS5</strain>
    </source>
</reference>
<evidence type="ECO:0000313" key="2">
    <source>
        <dbReference type="Proteomes" id="UP000682416"/>
    </source>
</evidence>
<accession>A0A975L7X5</accession>
<dbReference type="KEGG" id="nec:KGD82_16510"/>
<dbReference type="AlphaFoldDB" id="A0A975L7X5"/>
<evidence type="ECO:0000313" key="1">
    <source>
        <dbReference type="EMBL" id="QVJ00362.1"/>
    </source>
</evidence>
<sequence length="124" mass="13837">MTTTAPTHIPSINSVLQSPLWFARERARLAYLDAHTAFLWHRAIWRANPTPVKHTAYKEAEDAERAALHHHNQVDGAVFSRLMKRGVDVDALPADRDDCSRCKTTVVEGFGCDCTNVLLALELG</sequence>
<keyword evidence="2" id="KW-1185">Reference proteome</keyword>
<organism evidence="1 2">
    <name type="scientific">Nocardiopsis eucommiae</name>
    <dbReference type="NCBI Taxonomy" id="2831970"/>
    <lineage>
        <taxon>Bacteria</taxon>
        <taxon>Bacillati</taxon>
        <taxon>Actinomycetota</taxon>
        <taxon>Actinomycetes</taxon>
        <taxon>Streptosporangiales</taxon>
        <taxon>Nocardiopsidaceae</taxon>
        <taxon>Nocardiopsis</taxon>
    </lineage>
</organism>
<gene>
    <name evidence="1" type="ORF">KGD82_16510</name>
</gene>
<name>A0A975L7X5_9ACTN</name>
<protein>
    <submittedName>
        <fullName evidence="1">Uncharacterized protein</fullName>
    </submittedName>
</protein>
<proteinExistence type="predicted"/>
<dbReference type="Proteomes" id="UP000682416">
    <property type="component" value="Chromosome"/>
</dbReference>
<dbReference type="EMBL" id="CP074402">
    <property type="protein sequence ID" value="QVJ00362.1"/>
    <property type="molecule type" value="Genomic_DNA"/>
</dbReference>